<dbReference type="InterPro" id="IPR027417">
    <property type="entry name" value="P-loop_NTPase"/>
</dbReference>
<feature type="compositionally biased region" description="Basic residues" evidence="3">
    <location>
        <begin position="322"/>
        <end position="332"/>
    </location>
</feature>
<comment type="cofactor">
    <cofactor evidence="2">
        <name>Zn(2+)</name>
        <dbReference type="ChEBI" id="CHEBI:29105"/>
    </cofactor>
    <text evidence="2">Binds 1 zinc ion per subunit.</text>
</comment>
<dbReference type="GO" id="GO:0046872">
    <property type="term" value="F:metal ion binding"/>
    <property type="evidence" value="ECO:0007669"/>
    <property type="project" value="UniProtKB-KW"/>
</dbReference>
<protein>
    <recommendedName>
        <fullName evidence="2">Small ribosomal subunit biogenesis GTPase RsgA</fullName>
        <ecNumber evidence="2">3.6.1.-</ecNumber>
    </recommendedName>
</protein>
<feature type="compositionally biased region" description="Basic and acidic residues" evidence="3">
    <location>
        <begin position="303"/>
        <end position="321"/>
    </location>
</feature>
<keyword evidence="1 2" id="KW-0690">Ribosome biogenesis</keyword>
<comment type="subcellular location">
    <subcellularLocation>
        <location evidence="2">Cytoplasm</location>
    </subcellularLocation>
</comment>
<feature type="binding site" evidence="2">
    <location>
        <position position="270"/>
    </location>
    <ligand>
        <name>Zn(2+)</name>
        <dbReference type="ChEBI" id="CHEBI:29105"/>
    </ligand>
</feature>
<evidence type="ECO:0000313" key="5">
    <source>
        <dbReference type="EMBL" id="OKL51346.1"/>
    </source>
</evidence>
<feature type="binding site" evidence="2">
    <location>
        <position position="257"/>
    </location>
    <ligand>
        <name>Zn(2+)</name>
        <dbReference type="ChEBI" id="CHEBI:29105"/>
    </ligand>
</feature>
<evidence type="ECO:0000256" key="1">
    <source>
        <dbReference type="ARBA" id="ARBA00022517"/>
    </source>
</evidence>
<name>A0A1Q5PV20_9ACTO</name>
<dbReference type="PANTHER" id="PTHR32120:SF10">
    <property type="entry name" value="SMALL RIBOSOMAL SUBUNIT BIOGENESIS GTPASE RSGA"/>
    <property type="match status" value="1"/>
</dbReference>
<dbReference type="InParanoid" id="A0A1Q5PV20"/>
<dbReference type="NCBIfam" id="TIGR00157">
    <property type="entry name" value="ribosome small subunit-dependent GTPase A"/>
    <property type="match status" value="1"/>
</dbReference>
<evidence type="ECO:0000256" key="3">
    <source>
        <dbReference type="SAM" id="MobiDB-lite"/>
    </source>
</evidence>
<keyword evidence="2" id="KW-0862">Zinc</keyword>
<feature type="binding site" evidence="2">
    <location>
        <position position="262"/>
    </location>
    <ligand>
        <name>Zn(2+)</name>
        <dbReference type="ChEBI" id="CHEBI:29105"/>
    </ligand>
</feature>
<evidence type="ECO:0000256" key="2">
    <source>
        <dbReference type="HAMAP-Rule" id="MF_01820"/>
    </source>
</evidence>
<keyword evidence="2" id="KW-0479">Metal-binding</keyword>
<keyword evidence="2" id="KW-0963">Cytoplasm</keyword>
<proteinExistence type="inferred from homology"/>
<comment type="function">
    <text evidence="2">One of several proteins that assist in the late maturation steps of the functional core of the 30S ribosomal subunit. Helps release RbfA from mature subunits. May play a role in the assembly of ribosomal proteins into the subunit. Circularly permuted GTPase that catalyzes slow GTP hydrolysis, GTPase activity is stimulated by the 30S ribosomal subunit.</text>
</comment>
<dbReference type="Gene3D" id="3.40.50.300">
    <property type="entry name" value="P-loop containing nucleotide triphosphate hydrolases"/>
    <property type="match status" value="1"/>
</dbReference>
<dbReference type="Pfam" id="PF03193">
    <property type="entry name" value="RsgA_GTPase"/>
    <property type="match status" value="1"/>
</dbReference>
<dbReference type="Gene3D" id="1.10.40.50">
    <property type="entry name" value="Probable gtpase engc, domain 3"/>
    <property type="match status" value="1"/>
</dbReference>
<comment type="similarity">
    <text evidence="2">Belongs to the TRAFAC class YlqF/YawG GTPase family. RsgA subfamily.</text>
</comment>
<dbReference type="EC" id="3.6.1.-" evidence="2"/>
<dbReference type="HAMAP" id="MF_01820">
    <property type="entry name" value="GTPase_RsgA"/>
    <property type="match status" value="1"/>
</dbReference>
<keyword evidence="2" id="KW-0342">GTP-binding</keyword>
<dbReference type="PROSITE" id="PS50936">
    <property type="entry name" value="ENGC_GTPASE"/>
    <property type="match status" value="1"/>
</dbReference>
<dbReference type="GO" id="GO:0019843">
    <property type="term" value="F:rRNA binding"/>
    <property type="evidence" value="ECO:0007669"/>
    <property type="project" value="UniProtKB-KW"/>
</dbReference>
<dbReference type="GO" id="GO:0005525">
    <property type="term" value="F:GTP binding"/>
    <property type="evidence" value="ECO:0007669"/>
    <property type="project" value="UniProtKB-UniRule"/>
</dbReference>
<dbReference type="GO" id="GO:0005737">
    <property type="term" value="C:cytoplasm"/>
    <property type="evidence" value="ECO:0007669"/>
    <property type="project" value="UniProtKB-SubCell"/>
</dbReference>
<organism evidence="5 6">
    <name type="scientific">Buchananella hordeovulneris</name>
    <dbReference type="NCBI Taxonomy" id="52770"/>
    <lineage>
        <taxon>Bacteria</taxon>
        <taxon>Bacillati</taxon>
        <taxon>Actinomycetota</taxon>
        <taxon>Actinomycetes</taxon>
        <taxon>Actinomycetales</taxon>
        <taxon>Actinomycetaceae</taxon>
        <taxon>Buchananella</taxon>
    </lineage>
</organism>
<evidence type="ECO:0000313" key="6">
    <source>
        <dbReference type="Proteomes" id="UP000185612"/>
    </source>
</evidence>
<dbReference type="SUPFAM" id="SSF52540">
    <property type="entry name" value="P-loop containing nucleoside triphosphate hydrolases"/>
    <property type="match status" value="1"/>
</dbReference>
<keyword evidence="2" id="KW-0694">RNA-binding</keyword>
<comment type="caution">
    <text evidence="5">The sequence shown here is derived from an EMBL/GenBank/DDBJ whole genome shotgun (WGS) entry which is preliminary data.</text>
</comment>
<dbReference type="InterPro" id="IPR004881">
    <property type="entry name" value="Ribosome_biogen_GTPase_RsgA"/>
</dbReference>
<dbReference type="GO" id="GO:0042274">
    <property type="term" value="P:ribosomal small subunit biogenesis"/>
    <property type="evidence" value="ECO:0007669"/>
    <property type="project" value="UniProtKB-UniRule"/>
</dbReference>
<dbReference type="STRING" id="52770.BSZ40_08455"/>
<feature type="domain" description="EngC GTPase" evidence="4">
    <location>
        <begin position="87"/>
        <end position="232"/>
    </location>
</feature>
<sequence length="332" mass="34654">MVAVHRGALQVALLPPSPAAAPAVVSLDLALPGHTAEQADWPPVVGDWLAVRGASAAQMRVATVLPRRTYLERPSATGSSLGQPVAANVDILLIVEPFSPPPTPGRVERFTALARAAGMQAWLVLTKADLVPPAQAAAVVTDLGRHTDQALAVSAHNPASLRALRALLPSGTTAVLVGRSGAGKSTLTNALLGTQLATQAVRAGDGKGRHTTTSRQLVTGQGLNLIDTPGIRALAATTDAAAIDDAFADIAELAAHCRFPDCGHGSERDCAVQAAVATGQVEAERVARYLRLQQESARLAQRQDARLARAQDRRASRDNTRGRRGVMRLKGK</sequence>
<comment type="subunit">
    <text evidence="2">Monomer. Associates with 30S ribosomal subunit, binds 16S rRNA.</text>
</comment>
<evidence type="ECO:0000259" key="4">
    <source>
        <dbReference type="PROSITE" id="PS50936"/>
    </source>
</evidence>
<dbReference type="CDD" id="cd01854">
    <property type="entry name" value="YjeQ_EngC"/>
    <property type="match status" value="1"/>
</dbReference>
<dbReference type="InterPro" id="IPR010914">
    <property type="entry name" value="RsgA_GTPase_dom"/>
</dbReference>
<dbReference type="AlphaFoldDB" id="A0A1Q5PV20"/>
<keyword evidence="2" id="KW-0547">Nucleotide-binding</keyword>
<reference evidence="6" key="1">
    <citation type="submission" date="2016-12" db="EMBL/GenBank/DDBJ databases">
        <authorList>
            <person name="Meng X."/>
        </authorList>
    </citation>
    <scope>NUCLEOTIDE SEQUENCE [LARGE SCALE GENOMIC DNA]</scope>
    <source>
        <strain evidence="6">DSM 20732</strain>
    </source>
</reference>
<keyword evidence="6" id="KW-1185">Reference proteome</keyword>
<keyword evidence="2" id="KW-0699">rRNA-binding</keyword>
<dbReference type="Proteomes" id="UP000185612">
    <property type="component" value="Unassembled WGS sequence"/>
</dbReference>
<gene>
    <name evidence="2" type="primary">rsgA</name>
    <name evidence="5" type="ORF">BSZ40_08455</name>
</gene>
<accession>A0A1Q5PV20</accession>
<feature type="binding site" evidence="2">
    <location>
        <begin position="178"/>
        <end position="186"/>
    </location>
    <ligand>
        <name>GTP</name>
        <dbReference type="ChEBI" id="CHEBI:37565"/>
    </ligand>
</feature>
<dbReference type="PANTHER" id="PTHR32120">
    <property type="entry name" value="SMALL RIBOSOMAL SUBUNIT BIOGENESIS GTPASE RSGA"/>
    <property type="match status" value="1"/>
</dbReference>
<feature type="binding site" evidence="2">
    <location>
        <position position="264"/>
    </location>
    <ligand>
        <name>Zn(2+)</name>
        <dbReference type="ChEBI" id="CHEBI:29105"/>
    </ligand>
</feature>
<feature type="binding site" evidence="2">
    <location>
        <begin position="126"/>
        <end position="129"/>
    </location>
    <ligand>
        <name>GTP</name>
        <dbReference type="ChEBI" id="CHEBI:37565"/>
    </ligand>
</feature>
<dbReference type="EMBL" id="MQVS01000008">
    <property type="protein sequence ID" value="OKL51346.1"/>
    <property type="molecule type" value="Genomic_DNA"/>
</dbReference>
<dbReference type="GO" id="GO:0003924">
    <property type="term" value="F:GTPase activity"/>
    <property type="evidence" value="ECO:0007669"/>
    <property type="project" value="UniProtKB-UniRule"/>
</dbReference>
<feature type="region of interest" description="Disordered" evidence="3">
    <location>
        <begin position="303"/>
        <end position="332"/>
    </location>
</feature>
<keyword evidence="2" id="KW-0378">Hydrolase</keyword>